<dbReference type="CDD" id="cd09272">
    <property type="entry name" value="RNase_HI_RT_Ty1"/>
    <property type="match status" value="1"/>
</dbReference>
<dbReference type="InterPro" id="IPR013103">
    <property type="entry name" value="RVT_2"/>
</dbReference>
<protein>
    <recommendedName>
        <fullName evidence="4">Retrotransposon Copia-like N-terminal domain-containing protein</fullName>
    </recommendedName>
</protein>
<gene>
    <name evidence="3" type="ORF">FSB_LOCUS14871</name>
</gene>
<dbReference type="Gene3D" id="3.30.420.10">
    <property type="entry name" value="Ribonuclease H-like superfamily/Ribonuclease H"/>
    <property type="match status" value="1"/>
</dbReference>
<evidence type="ECO:0000259" key="2">
    <source>
        <dbReference type="Pfam" id="PF14244"/>
    </source>
</evidence>
<dbReference type="GO" id="GO:0003676">
    <property type="term" value="F:nucleic acid binding"/>
    <property type="evidence" value="ECO:0007669"/>
    <property type="project" value="InterPro"/>
</dbReference>
<dbReference type="SUPFAM" id="SSF53098">
    <property type="entry name" value="Ribonuclease H-like"/>
    <property type="match status" value="1"/>
</dbReference>
<dbReference type="PANTHER" id="PTHR37610:SF97">
    <property type="entry name" value="RETROTRANSPOSON GAG DOMAIN-CONTAINING PROTEIN"/>
    <property type="match status" value="1"/>
</dbReference>
<feature type="domain" description="Retrotransposon Copia-like N-terminal" evidence="2">
    <location>
        <begin position="32"/>
        <end position="78"/>
    </location>
</feature>
<dbReference type="Pfam" id="PF07727">
    <property type="entry name" value="RVT_2"/>
    <property type="match status" value="1"/>
</dbReference>
<dbReference type="PANTHER" id="PTHR37610">
    <property type="entry name" value="CCHC-TYPE DOMAIN-CONTAINING PROTEIN"/>
    <property type="match status" value="1"/>
</dbReference>
<feature type="domain" description="Reverse transcriptase Ty1/copia-type" evidence="1">
    <location>
        <begin position="544"/>
        <end position="658"/>
    </location>
</feature>
<dbReference type="InterPro" id="IPR043502">
    <property type="entry name" value="DNA/RNA_pol_sf"/>
</dbReference>
<dbReference type="EMBL" id="OIVN01000890">
    <property type="protein sequence ID" value="SPC86989.1"/>
    <property type="molecule type" value="Genomic_DNA"/>
</dbReference>
<dbReference type="SUPFAM" id="SSF56672">
    <property type="entry name" value="DNA/RNA polymerases"/>
    <property type="match status" value="1"/>
</dbReference>
<evidence type="ECO:0008006" key="4">
    <source>
        <dbReference type="Google" id="ProtNLM"/>
    </source>
</evidence>
<proteinExistence type="predicted"/>
<organism evidence="3">
    <name type="scientific">Fagus sylvatica</name>
    <name type="common">Beechnut</name>
    <dbReference type="NCBI Taxonomy" id="28930"/>
    <lineage>
        <taxon>Eukaryota</taxon>
        <taxon>Viridiplantae</taxon>
        <taxon>Streptophyta</taxon>
        <taxon>Embryophyta</taxon>
        <taxon>Tracheophyta</taxon>
        <taxon>Spermatophyta</taxon>
        <taxon>Magnoliopsida</taxon>
        <taxon>eudicotyledons</taxon>
        <taxon>Gunneridae</taxon>
        <taxon>Pentapetalae</taxon>
        <taxon>rosids</taxon>
        <taxon>fabids</taxon>
        <taxon>Fagales</taxon>
        <taxon>Fagaceae</taxon>
        <taxon>Fagus</taxon>
    </lineage>
</organism>
<dbReference type="Pfam" id="PF14244">
    <property type="entry name" value="Retrotran_gag_3"/>
    <property type="match status" value="1"/>
</dbReference>
<reference evidence="3" key="1">
    <citation type="submission" date="2018-02" db="EMBL/GenBank/DDBJ databases">
        <authorList>
            <person name="Cohen D.B."/>
            <person name="Kent A.D."/>
        </authorList>
    </citation>
    <scope>NUCLEOTIDE SEQUENCE</scope>
</reference>
<name>A0A2N9FJB9_FAGSY</name>
<dbReference type="InterPro" id="IPR012337">
    <property type="entry name" value="RNaseH-like_sf"/>
</dbReference>
<dbReference type="AlphaFoldDB" id="A0A2N9FJB9"/>
<sequence length="862" mass="97287">MASVANTDSVPTPPIDTSVYLGDDPTNKYYLHHGDSPGAILVSQSLTGDNYHTWSRSMVMALTAKNKIGFVNGVIVQPQDESSPAYNAWMRCNTMVISWLLNSLSKEIASTVIYANTGKEIWEDLRERFAQGNGPRIFEIQKSILVLSQDNSFILLDNKQHEYVMQFLMGLNDSFSYVRAQILMTDPLPSITKAFALVVQKERQRNINIPSFAPAGDSVALFTKGEAPRNNYGGRGQFQKRERPLCSHCGITGHTVDKFYKLHRYPPGYKFKNKVHSANQSSDTWRRSSSALHTSPMSTTVSYAVLSSLFEPFTATNAYPDCMSESRCIFFYPSPSSICYIPIHVRLRHPSPSRLSLLKNVINDLVIPSANEHCKVCHISKQKRLPFTTVVHIAAMPFDLIHCDIWGPYHVPTLDKQRYFLTIVDDCTRCTWSPGFTGTNPISTQSTPIPDDIAIPSPPPIQLLRKSTKLHKTSTYLQEFHCNNAFLPTTSHSSPTTAQEPTTYHEASQDPKWCEAMQAKLVVLEPTIHGLSSLFLLAKFQLGASRQWFFKFSTTLLKHGFVQSKADYSMFTRQEGSSFIALLVYVDDILIASSDATAVTKLKLFLDAQFKLKDLGPVRYFLVLEIAKSSQGISMSQIKYALEILQDAELLGCKPTKCSMDQNLKLSKLEGSLMLDPTMFRRLIGRLMYLTMTRPDIVFAVHKLSQFMEQPQESHYKAAQHILQSKKQTTVSRSSAEAEYRAMASAVCEVIWMKSLLQDLQIPHPNAALLFSDSQAAIHIATNPVFHERMKHIEIDCHLVRDKIHEGVIRNLHVPSKHQSILRGSVKTEHEHDKQLCKEEEKENDCSLAKREACHMKITWVT</sequence>
<dbReference type="InterPro" id="IPR036397">
    <property type="entry name" value="RNaseH_sf"/>
</dbReference>
<dbReference type="InterPro" id="IPR029472">
    <property type="entry name" value="Copia-like_N"/>
</dbReference>
<evidence type="ECO:0000259" key="1">
    <source>
        <dbReference type="Pfam" id="PF07727"/>
    </source>
</evidence>
<evidence type="ECO:0000313" key="3">
    <source>
        <dbReference type="EMBL" id="SPC86989.1"/>
    </source>
</evidence>
<accession>A0A2N9FJB9</accession>